<dbReference type="AlphaFoldDB" id="A0A328DFM9"/>
<reference evidence="4 5" key="1">
    <citation type="submission" date="2018-06" db="EMBL/GenBank/DDBJ databases">
        <title>The Genome of Cuscuta australis (Dodder) Provides Insight into the Evolution of Plant Parasitism.</title>
        <authorList>
            <person name="Liu H."/>
        </authorList>
    </citation>
    <scope>NUCLEOTIDE SEQUENCE [LARGE SCALE GENOMIC DNA]</scope>
    <source>
        <strain evidence="5">cv. Yunnan</strain>
        <tissue evidence="4">Vines</tissue>
    </source>
</reference>
<dbReference type="Gene3D" id="1.20.1280.50">
    <property type="match status" value="1"/>
</dbReference>
<evidence type="ECO:0000313" key="5">
    <source>
        <dbReference type="Proteomes" id="UP000249390"/>
    </source>
</evidence>
<proteinExistence type="predicted"/>
<comment type="caution">
    <text evidence="4">The sequence shown here is derived from an EMBL/GenBank/DDBJ whole genome shotgun (WGS) entry which is preliminary data.</text>
</comment>
<dbReference type="SUPFAM" id="SSF81383">
    <property type="entry name" value="F-box domain"/>
    <property type="match status" value="1"/>
</dbReference>
<sequence length="237" mass="27893">MSASELPDEMWRRIVEIGIELLNLTYKDVCCLSITCRRLNRITGEDSLWNTLLSSDFPRPQHGDPSWSSFTSSNKKSLYKIRFERDRERRRMSYRRIVLRIESDVAQHLRKIQKLELQCTEEKRKMKNAVVELTSLQRVRQASVALNMWQPDVIRGRQREMVEQCNVPVDVRVNSVEMELKICRQQIEGLKKALSVEKRRLEAAKEKLHSVKYHPLQENNLPPLNPPGTRRKKLKSS</sequence>
<feature type="coiled-coil region" evidence="1">
    <location>
        <begin position="98"/>
        <end position="132"/>
    </location>
</feature>
<feature type="domain" description="F-box" evidence="3">
    <location>
        <begin position="4"/>
        <end position="52"/>
    </location>
</feature>
<accession>A0A328DFM9</accession>
<gene>
    <name evidence="4" type="ORF">DM860_003384</name>
</gene>
<feature type="coiled-coil region" evidence="1">
    <location>
        <begin position="173"/>
        <end position="207"/>
    </location>
</feature>
<evidence type="ECO:0000313" key="4">
    <source>
        <dbReference type="EMBL" id="RAL44625.1"/>
    </source>
</evidence>
<dbReference type="Proteomes" id="UP000249390">
    <property type="component" value="Unassembled WGS sequence"/>
</dbReference>
<evidence type="ECO:0000256" key="2">
    <source>
        <dbReference type="SAM" id="MobiDB-lite"/>
    </source>
</evidence>
<feature type="region of interest" description="Disordered" evidence="2">
    <location>
        <begin position="211"/>
        <end position="237"/>
    </location>
</feature>
<organism evidence="4 5">
    <name type="scientific">Cuscuta australis</name>
    <dbReference type="NCBI Taxonomy" id="267555"/>
    <lineage>
        <taxon>Eukaryota</taxon>
        <taxon>Viridiplantae</taxon>
        <taxon>Streptophyta</taxon>
        <taxon>Embryophyta</taxon>
        <taxon>Tracheophyta</taxon>
        <taxon>Spermatophyta</taxon>
        <taxon>Magnoliopsida</taxon>
        <taxon>eudicotyledons</taxon>
        <taxon>Gunneridae</taxon>
        <taxon>Pentapetalae</taxon>
        <taxon>asterids</taxon>
        <taxon>lamiids</taxon>
        <taxon>Solanales</taxon>
        <taxon>Convolvulaceae</taxon>
        <taxon>Cuscuteae</taxon>
        <taxon>Cuscuta</taxon>
        <taxon>Cuscuta subgen. Grammica</taxon>
        <taxon>Cuscuta sect. Cleistogrammica</taxon>
    </lineage>
</organism>
<evidence type="ECO:0000256" key="1">
    <source>
        <dbReference type="SAM" id="Coils"/>
    </source>
</evidence>
<name>A0A328DFM9_9ASTE</name>
<dbReference type="EMBL" id="NQVE01000142">
    <property type="protein sequence ID" value="RAL44625.1"/>
    <property type="molecule type" value="Genomic_DNA"/>
</dbReference>
<dbReference type="InterPro" id="IPR001810">
    <property type="entry name" value="F-box_dom"/>
</dbReference>
<keyword evidence="5" id="KW-1185">Reference proteome</keyword>
<dbReference type="Pfam" id="PF12937">
    <property type="entry name" value="F-box-like"/>
    <property type="match status" value="1"/>
</dbReference>
<protein>
    <recommendedName>
        <fullName evidence="3">F-box domain-containing protein</fullName>
    </recommendedName>
</protein>
<dbReference type="InterPro" id="IPR036047">
    <property type="entry name" value="F-box-like_dom_sf"/>
</dbReference>
<keyword evidence="1" id="KW-0175">Coiled coil</keyword>
<evidence type="ECO:0000259" key="3">
    <source>
        <dbReference type="Pfam" id="PF12937"/>
    </source>
</evidence>